<feature type="transmembrane region" description="Helical" evidence="1">
    <location>
        <begin position="116"/>
        <end position="137"/>
    </location>
</feature>
<dbReference type="GeneID" id="112058231"/>
<dbReference type="KEGG" id="bany:112058231"/>
<gene>
    <name evidence="3" type="primary">LOC112058231</name>
</gene>
<accession>A0A6J1PA64</accession>
<organism evidence="2 3">
    <name type="scientific">Bicyclus anynana</name>
    <name type="common">Squinting bush brown butterfly</name>
    <dbReference type="NCBI Taxonomy" id="110368"/>
    <lineage>
        <taxon>Eukaryota</taxon>
        <taxon>Metazoa</taxon>
        <taxon>Ecdysozoa</taxon>
        <taxon>Arthropoda</taxon>
        <taxon>Hexapoda</taxon>
        <taxon>Insecta</taxon>
        <taxon>Pterygota</taxon>
        <taxon>Neoptera</taxon>
        <taxon>Endopterygota</taxon>
        <taxon>Lepidoptera</taxon>
        <taxon>Glossata</taxon>
        <taxon>Ditrysia</taxon>
        <taxon>Papilionoidea</taxon>
        <taxon>Nymphalidae</taxon>
        <taxon>Satyrinae</taxon>
        <taxon>Satyrini</taxon>
        <taxon>Mycalesina</taxon>
        <taxon>Bicyclus</taxon>
    </lineage>
</organism>
<keyword evidence="1" id="KW-0812">Transmembrane</keyword>
<keyword evidence="1" id="KW-1133">Transmembrane helix</keyword>
<evidence type="ECO:0000256" key="1">
    <source>
        <dbReference type="SAM" id="Phobius"/>
    </source>
</evidence>
<dbReference type="AlphaFoldDB" id="A0A6J1PA64"/>
<dbReference type="OrthoDB" id="6928303at2759"/>
<proteinExistence type="predicted"/>
<name>A0A6J1PA64_BICAN</name>
<feature type="transmembrane region" description="Helical" evidence="1">
    <location>
        <begin position="21"/>
        <end position="42"/>
    </location>
</feature>
<feature type="transmembrane region" description="Helical" evidence="1">
    <location>
        <begin position="62"/>
        <end position="81"/>
    </location>
</feature>
<keyword evidence="2" id="KW-1185">Reference proteome</keyword>
<evidence type="ECO:0000313" key="3">
    <source>
        <dbReference type="RefSeq" id="XP_023954706.2"/>
    </source>
</evidence>
<dbReference type="RefSeq" id="XP_023954706.2">
    <property type="nucleotide sequence ID" value="XM_024098938.2"/>
</dbReference>
<protein>
    <submittedName>
        <fullName evidence="3">Uncharacterized protein LOC112058231</fullName>
    </submittedName>
</protein>
<feature type="transmembrane region" description="Helical" evidence="1">
    <location>
        <begin position="93"/>
        <end position="110"/>
    </location>
</feature>
<sequence>MHVKVPDVNRCCFYLPLRPGIILFAYVNILFSLLSVTCLIISTELQHSSLTDDASLETITTTILFSILGMGIILNFLLLVAGHQKDISMLRLYNYYAVATALAAFIPTAFLLSKEMFLEVVIALVAIAMQCYVIVLVRSEVVKLEEKQLITLEDLHSGLQEQVDVSDCVTLV</sequence>
<dbReference type="Proteomes" id="UP001652582">
    <property type="component" value="Chromosome 3"/>
</dbReference>
<evidence type="ECO:0000313" key="2">
    <source>
        <dbReference type="Proteomes" id="UP001652582"/>
    </source>
</evidence>
<keyword evidence="1" id="KW-0472">Membrane</keyword>
<reference evidence="3" key="1">
    <citation type="submission" date="2025-08" db="UniProtKB">
        <authorList>
            <consortium name="RefSeq"/>
        </authorList>
    </citation>
    <scope>IDENTIFICATION</scope>
</reference>